<dbReference type="Proteomes" id="UP000789901">
    <property type="component" value="Unassembled WGS sequence"/>
</dbReference>
<proteinExistence type="predicted"/>
<evidence type="ECO:0000313" key="1">
    <source>
        <dbReference type="EMBL" id="CAG8511680.1"/>
    </source>
</evidence>
<name>A0ABM8W301_GIGMA</name>
<sequence length="48" mass="5408">MSMIPVFDTLPNLFQISTTSSKHSRACNINEQSMFNAKGFLKSKIDDN</sequence>
<organism evidence="1 2">
    <name type="scientific">Gigaspora margarita</name>
    <dbReference type="NCBI Taxonomy" id="4874"/>
    <lineage>
        <taxon>Eukaryota</taxon>
        <taxon>Fungi</taxon>
        <taxon>Fungi incertae sedis</taxon>
        <taxon>Mucoromycota</taxon>
        <taxon>Glomeromycotina</taxon>
        <taxon>Glomeromycetes</taxon>
        <taxon>Diversisporales</taxon>
        <taxon>Gigasporaceae</taxon>
        <taxon>Gigaspora</taxon>
    </lineage>
</organism>
<dbReference type="EMBL" id="CAJVQB010000883">
    <property type="protein sequence ID" value="CAG8511680.1"/>
    <property type="molecule type" value="Genomic_DNA"/>
</dbReference>
<keyword evidence="2" id="KW-1185">Reference proteome</keyword>
<protein>
    <submittedName>
        <fullName evidence="1">3120_t:CDS:1</fullName>
    </submittedName>
</protein>
<evidence type="ECO:0000313" key="2">
    <source>
        <dbReference type="Proteomes" id="UP000789901"/>
    </source>
</evidence>
<reference evidence="1 2" key="1">
    <citation type="submission" date="2021-06" db="EMBL/GenBank/DDBJ databases">
        <authorList>
            <person name="Kallberg Y."/>
            <person name="Tangrot J."/>
            <person name="Rosling A."/>
        </authorList>
    </citation>
    <scope>NUCLEOTIDE SEQUENCE [LARGE SCALE GENOMIC DNA]</scope>
    <source>
        <strain evidence="1 2">120-4 pot B 10/14</strain>
    </source>
</reference>
<gene>
    <name evidence="1" type="ORF">GMARGA_LOCUS2714</name>
</gene>
<comment type="caution">
    <text evidence="1">The sequence shown here is derived from an EMBL/GenBank/DDBJ whole genome shotgun (WGS) entry which is preliminary data.</text>
</comment>
<accession>A0ABM8W301</accession>